<feature type="region of interest" description="Disordered" evidence="1">
    <location>
        <begin position="1"/>
        <end position="99"/>
    </location>
</feature>
<feature type="compositionally biased region" description="Low complexity" evidence="1">
    <location>
        <begin position="71"/>
        <end position="82"/>
    </location>
</feature>
<feature type="compositionally biased region" description="Basic and acidic residues" evidence="1">
    <location>
        <begin position="171"/>
        <end position="201"/>
    </location>
</feature>
<dbReference type="Proteomes" id="UP000054549">
    <property type="component" value="Unassembled WGS sequence"/>
</dbReference>
<dbReference type="EMBL" id="KN818543">
    <property type="protein sequence ID" value="KIL55240.1"/>
    <property type="molecule type" value="Genomic_DNA"/>
</dbReference>
<keyword evidence="3" id="KW-1185">Reference proteome</keyword>
<dbReference type="InParanoid" id="A0A0C2RY35"/>
<gene>
    <name evidence="2" type="ORF">M378DRAFT_1045639</name>
</gene>
<reference evidence="2 3" key="1">
    <citation type="submission" date="2014-04" db="EMBL/GenBank/DDBJ databases">
        <title>Evolutionary Origins and Diversification of the Mycorrhizal Mutualists.</title>
        <authorList>
            <consortium name="DOE Joint Genome Institute"/>
            <consortium name="Mycorrhizal Genomics Consortium"/>
            <person name="Kohler A."/>
            <person name="Kuo A."/>
            <person name="Nagy L.G."/>
            <person name="Floudas D."/>
            <person name="Copeland A."/>
            <person name="Barry K.W."/>
            <person name="Cichocki N."/>
            <person name="Veneault-Fourrey C."/>
            <person name="LaButti K."/>
            <person name="Lindquist E.A."/>
            <person name="Lipzen A."/>
            <person name="Lundell T."/>
            <person name="Morin E."/>
            <person name="Murat C."/>
            <person name="Riley R."/>
            <person name="Ohm R."/>
            <person name="Sun H."/>
            <person name="Tunlid A."/>
            <person name="Henrissat B."/>
            <person name="Grigoriev I.V."/>
            <person name="Hibbett D.S."/>
            <person name="Martin F."/>
        </authorList>
    </citation>
    <scope>NUCLEOTIDE SEQUENCE [LARGE SCALE GENOMIC DNA]</scope>
    <source>
        <strain evidence="2 3">Koide BX008</strain>
    </source>
</reference>
<evidence type="ECO:0000256" key="1">
    <source>
        <dbReference type="SAM" id="MobiDB-lite"/>
    </source>
</evidence>
<organism evidence="2 3">
    <name type="scientific">Amanita muscaria (strain Koide BX008)</name>
    <dbReference type="NCBI Taxonomy" id="946122"/>
    <lineage>
        <taxon>Eukaryota</taxon>
        <taxon>Fungi</taxon>
        <taxon>Dikarya</taxon>
        <taxon>Basidiomycota</taxon>
        <taxon>Agaricomycotina</taxon>
        <taxon>Agaricomycetes</taxon>
        <taxon>Agaricomycetidae</taxon>
        <taxon>Agaricales</taxon>
        <taxon>Pluteineae</taxon>
        <taxon>Amanitaceae</taxon>
        <taxon>Amanita</taxon>
    </lineage>
</organism>
<evidence type="ECO:0000313" key="2">
    <source>
        <dbReference type="EMBL" id="KIL55240.1"/>
    </source>
</evidence>
<feature type="compositionally biased region" description="Polar residues" evidence="1">
    <location>
        <begin position="20"/>
        <end position="34"/>
    </location>
</feature>
<accession>A0A0C2RY35</accession>
<proteinExistence type="predicted"/>
<dbReference type="AlphaFoldDB" id="A0A0C2RY35"/>
<sequence>MARDVPASYPIHELVDNELPTRQPTPTNDHPNQVSDDHDDDDHDDLRSESDSDDTDHDCSHQEDENIAANTSRSTSIISDSTPIPPSRFYSRAPAPPCRGRNTEAYISALENQAAVLREENEGLAAHATLAFDHVRRLKHCLNAKIPGSKRRKLNTDSRWLNSDEGLAQCEKQEAEERAKVAEKQARAEERQAEDQERQHQ</sequence>
<evidence type="ECO:0000313" key="3">
    <source>
        <dbReference type="Proteomes" id="UP000054549"/>
    </source>
</evidence>
<dbReference type="HOGENOM" id="CLU_1360096_0_0_1"/>
<dbReference type="OrthoDB" id="3068444at2759"/>
<name>A0A0C2RY35_AMAMK</name>
<protein>
    <submittedName>
        <fullName evidence="2">Uncharacterized protein</fullName>
    </submittedName>
</protein>
<feature type="region of interest" description="Disordered" evidence="1">
    <location>
        <begin position="163"/>
        <end position="201"/>
    </location>
</feature>